<dbReference type="GO" id="GO:0005615">
    <property type="term" value="C:extracellular space"/>
    <property type="evidence" value="ECO:0000318"/>
    <property type="project" value="GO_Central"/>
</dbReference>
<evidence type="ECO:0000256" key="12">
    <source>
        <dbReference type="ARBA" id="ARBA00022989"/>
    </source>
</evidence>
<dbReference type="EMBL" id="AHAT01012933">
    <property type="status" value="NOT_ANNOTATED_CDS"/>
    <property type="molecule type" value="Genomic_DNA"/>
</dbReference>
<evidence type="ECO:0000256" key="15">
    <source>
        <dbReference type="ARBA" id="ARBA00023180"/>
    </source>
</evidence>
<keyword evidence="10 18" id="KW-0720">Serine protease</keyword>
<dbReference type="eggNOG" id="ENOG502QVH5">
    <property type="taxonomic scope" value="Eukaryota"/>
</dbReference>
<dbReference type="SMART" id="SM00069">
    <property type="entry name" value="GLA"/>
    <property type="match status" value="1"/>
</dbReference>
<evidence type="ECO:0000313" key="23">
    <source>
        <dbReference type="Ensembl" id="ENSLOCP00000011009.1"/>
    </source>
</evidence>
<dbReference type="AlphaFoldDB" id="W5MRK0"/>
<protein>
    <submittedName>
        <fullName evidence="23">Venom prothrombin activator porpharin-D-like</fullName>
    </submittedName>
</protein>
<dbReference type="SUPFAM" id="SSF50494">
    <property type="entry name" value="Trypsin-like serine proteases"/>
    <property type="match status" value="1"/>
</dbReference>
<accession>W5MRK0</accession>
<evidence type="ECO:0000256" key="4">
    <source>
        <dbReference type="ARBA" id="ARBA00022536"/>
    </source>
</evidence>
<evidence type="ECO:0000259" key="22">
    <source>
        <dbReference type="PROSITE" id="PS50998"/>
    </source>
</evidence>
<feature type="domain" description="Gla" evidence="22">
    <location>
        <begin position="47"/>
        <end position="93"/>
    </location>
</feature>
<dbReference type="PANTHER" id="PTHR24278">
    <property type="entry name" value="COAGULATION FACTOR"/>
    <property type="match status" value="1"/>
</dbReference>
<dbReference type="CDD" id="cd00054">
    <property type="entry name" value="EGF_CA"/>
    <property type="match status" value="1"/>
</dbReference>
<reference evidence="24" key="1">
    <citation type="submission" date="2011-12" db="EMBL/GenBank/DDBJ databases">
        <title>The Draft Genome of Lepisosteus oculatus.</title>
        <authorList>
            <consortium name="The Broad Institute Genome Assembly &amp; Analysis Group"/>
            <consortium name="Computational R&amp;D Group"/>
            <consortium name="and Sequencing Platform"/>
            <person name="Di Palma F."/>
            <person name="Alfoldi J."/>
            <person name="Johnson J."/>
            <person name="Berlin A."/>
            <person name="Gnerre S."/>
            <person name="Jaffe D."/>
            <person name="MacCallum I."/>
            <person name="Young S."/>
            <person name="Walker B.J."/>
            <person name="Lander E.S."/>
            <person name="Lindblad-Toh K."/>
        </authorList>
    </citation>
    <scope>NUCLEOTIDE SEQUENCE [LARGE SCALE GENOMIC DNA]</scope>
</reference>
<dbReference type="GO" id="GO:0071944">
    <property type="term" value="C:cell periphery"/>
    <property type="evidence" value="ECO:0007669"/>
    <property type="project" value="UniProtKB-ARBA"/>
</dbReference>
<reference evidence="23" key="2">
    <citation type="submission" date="2025-08" db="UniProtKB">
        <authorList>
            <consortium name="Ensembl"/>
        </authorList>
    </citation>
    <scope>IDENTIFICATION</scope>
</reference>
<evidence type="ECO:0000256" key="9">
    <source>
        <dbReference type="ARBA" id="ARBA00022801"/>
    </source>
</evidence>
<dbReference type="InterPro" id="IPR000742">
    <property type="entry name" value="EGF"/>
</dbReference>
<dbReference type="PROSITE" id="PS00022">
    <property type="entry name" value="EGF_1"/>
    <property type="match status" value="1"/>
</dbReference>
<evidence type="ECO:0000256" key="5">
    <source>
        <dbReference type="ARBA" id="ARBA00022670"/>
    </source>
</evidence>
<dbReference type="FunFam" id="2.40.10.10:FF:000120">
    <property type="entry name" value="Putative serine protease"/>
    <property type="match status" value="1"/>
</dbReference>
<dbReference type="EMBL" id="AHAT01012932">
    <property type="status" value="NOT_ANNOTATED_CDS"/>
    <property type="molecule type" value="Genomic_DNA"/>
</dbReference>
<dbReference type="OMA" id="VPYHNTW"/>
<keyword evidence="9 18" id="KW-0378">Hydrolase</keyword>
<dbReference type="InterPro" id="IPR009003">
    <property type="entry name" value="Peptidase_S1_PA"/>
</dbReference>
<proteinExistence type="predicted"/>
<evidence type="ECO:0000313" key="24">
    <source>
        <dbReference type="Proteomes" id="UP000018468"/>
    </source>
</evidence>
<sequence>MKKRNIRMLPSSLFLVFLSLVCLNTAFSSVFLDRKKADRVLKIRKTRANSFLEEIRPGNLERECYEELCSFEEAKEIYQTREKMMEFWFHYKDLNICKQNPCQNGGICTSERYSYLCLCPPRYEGQNCETEVFECQYKNGGCQQYCINRFRTVSVQCSCAQGYKLEEDGKSCAEAVPFPCGKNKDVSYTRSLLNESDIFDLNNTASTSSPWLNDTRLQGNVTDSPDGSVLEVNEDTRIVGGMLQQQGQSPWQVLIHRKDGYGFCGGSLITERWVLSAAHCFQEKPDYVTIGDFDKYLRDQDEQKIRIGEVVIHPHFHDATFDSDIALVYLAEPVILGPFVAPICLPNSNLAKLLVQEGAIGLATGWGATKYLGLSSRFLRKVALPVVDQQKCMSSTTQVVTDNMFCAGYPDGVKDSCKGDSGGPFASLYRNTWYLTGVVSWGEECAAKGKYGFYTRLANFLPWIQDTVAKRNRTRV</sequence>
<feature type="chain" id="PRO_5004866685" evidence="19">
    <location>
        <begin position="29"/>
        <end position="476"/>
    </location>
</feature>
<evidence type="ECO:0000256" key="2">
    <source>
        <dbReference type="ARBA" id="ARBA00004613"/>
    </source>
</evidence>
<dbReference type="InterPro" id="IPR000294">
    <property type="entry name" value="GLA_domain"/>
</dbReference>
<dbReference type="Gene3D" id="2.10.25.10">
    <property type="entry name" value="Laminin"/>
    <property type="match status" value="2"/>
</dbReference>
<dbReference type="InterPro" id="IPR012224">
    <property type="entry name" value="Pept_S1A_FX"/>
</dbReference>
<keyword evidence="24" id="KW-1185">Reference proteome</keyword>
<feature type="active site" description="Charge relay system" evidence="16">
    <location>
        <position position="279"/>
    </location>
</feature>
<dbReference type="SUPFAM" id="SSF57630">
    <property type="entry name" value="GLA-domain"/>
    <property type="match status" value="1"/>
</dbReference>
<keyword evidence="13" id="KW-0472">Membrane</keyword>
<dbReference type="GO" id="GO:0005509">
    <property type="term" value="F:calcium ion binding"/>
    <property type="evidence" value="ECO:0007669"/>
    <property type="project" value="InterPro"/>
</dbReference>
<dbReference type="SMART" id="SM00020">
    <property type="entry name" value="Tryp_SPc"/>
    <property type="match status" value="1"/>
</dbReference>
<feature type="disulfide bond" evidence="17">
    <location>
        <begin position="119"/>
        <end position="128"/>
    </location>
</feature>
<dbReference type="Bgee" id="ENSLOCG00000009023">
    <property type="expression patterns" value="Expressed in liver and 11 other cell types or tissues"/>
</dbReference>
<dbReference type="InterPro" id="IPR001314">
    <property type="entry name" value="Peptidase_S1A"/>
</dbReference>
<feature type="domain" description="Peptidase S1" evidence="21">
    <location>
        <begin position="238"/>
        <end position="469"/>
    </location>
</feature>
<dbReference type="InterPro" id="IPR050442">
    <property type="entry name" value="Peptidase_S1_coag_factors"/>
</dbReference>
<dbReference type="PROSITE" id="PS00135">
    <property type="entry name" value="TRYPSIN_SER"/>
    <property type="match status" value="1"/>
</dbReference>
<dbReference type="GO" id="GO:0004252">
    <property type="term" value="F:serine-type endopeptidase activity"/>
    <property type="evidence" value="ECO:0000318"/>
    <property type="project" value="GO_Central"/>
</dbReference>
<feature type="domain" description="EGF-like" evidence="20">
    <location>
        <begin position="93"/>
        <end position="129"/>
    </location>
</feature>
<dbReference type="InterPro" id="IPR035972">
    <property type="entry name" value="GLA-like_dom_SF"/>
</dbReference>
<dbReference type="Pfam" id="PF14670">
    <property type="entry name" value="FXa_inhibition"/>
    <property type="match status" value="1"/>
</dbReference>
<keyword evidence="6" id="KW-0812">Transmembrane</keyword>
<evidence type="ECO:0000256" key="10">
    <source>
        <dbReference type="ARBA" id="ARBA00022825"/>
    </source>
</evidence>
<keyword evidence="11" id="KW-0106">Calcium</keyword>
<dbReference type="PRINTS" id="PR00722">
    <property type="entry name" value="CHYMOTRYPSIN"/>
</dbReference>
<dbReference type="InterPro" id="IPR018114">
    <property type="entry name" value="TRYPSIN_HIS"/>
</dbReference>
<comment type="subcellular location">
    <subcellularLocation>
        <location evidence="1">Membrane</location>
        <topology evidence="1">Single-pass membrane protein</topology>
    </subcellularLocation>
    <subcellularLocation>
        <location evidence="2">Secreted</location>
    </subcellularLocation>
</comment>
<dbReference type="CDD" id="cd00190">
    <property type="entry name" value="Tryp_SPc"/>
    <property type="match status" value="1"/>
</dbReference>
<keyword evidence="7 19" id="KW-0732">Signal</keyword>
<dbReference type="PROSITE" id="PS00011">
    <property type="entry name" value="GLA_1"/>
    <property type="match status" value="1"/>
</dbReference>
<keyword evidence="4 17" id="KW-0245">EGF-like domain</keyword>
<evidence type="ECO:0000256" key="18">
    <source>
        <dbReference type="RuleBase" id="RU363034"/>
    </source>
</evidence>
<comment type="caution">
    <text evidence="17">Lacks conserved residue(s) required for the propagation of feature annotation.</text>
</comment>
<dbReference type="SMART" id="SM00181">
    <property type="entry name" value="EGF"/>
    <property type="match status" value="2"/>
</dbReference>
<dbReference type="PROSITE" id="PS50998">
    <property type="entry name" value="GLA_2"/>
    <property type="match status" value="1"/>
</dbReference>
<dbReference type="PRINTS" id="PR00001">
    <property type="entry name" value="GLABLOOD"/>
</dbReference>
<dbReference type="Pfam" id="PF00089">
    <property type="entry name" value="Trypsin"/>
    <property type="match status" value="1"/>
</dbReference>
<dbReference type="GO" id="GO:0016020">
    <property type="term" value="C:membrane"/>
    <property type="evidence" value="ECO:0007669"/>
    <property type="project" value="UniProtKB-SubCell"/>
</dbReference>
<feature type="active site" description="Charge relay system" evidence="16">
    <location>
        <position position="421"/>
    </location>
</feature>
<feature type="active site" description="Charge relay system" evidence="16">
    <location>
        <position position="324"/>
    </location>
</feature>
<keyword evidence="5 18" id="KW-0645">Protease</keyword>
<evidence type="ECO:0000256" key="3">
    <source>
        <dbReference type="ARBA" id="ARBA00022525"/>
    </source>
</evidence>
<evidence type="ECO:0000256" key="8">
    <source>
        <dbReference type="ARBA" id="ARBA00022737"/>
    </source>
</evidence>
<keyword evidence="14 17" id="KW-1015">Disulfide bond</keyword>
<dbReference type="PROSITE" id="PS00134">
    <property type="entry name" value="TRYPSIN_HIS"/>
    <property type="match status" value="1"/>
</dbReference>
<dbReference type="GeneTree" id="ENSGT00940000165072"/>
<evidence type="ECO:0000256" key="17">
    <source>
        <dbReference type="PROSITE-ProRule" id="PRU00076"/>
    </source>
</evidence>
<evidence type="ECO:0000256" key="11">
    <source>
        <dbReference type="ARBA" id="ARBA00022837"/>
    </source>
</evidence>
<evidence type="ECO:0000259" key="21">
    <source>
        <dbReference type="PROSITE" id="PS50240"/>
    </source>
</evidence>
<organism evidence="23 24">
    <name type="scientific">Lepisosteus oculatus</name>
    <name type="common">Spotted gar</name>
    <dbReference type="NCBI Taxonomy" id="7918"/>
    <lineage>
        <taxon>Eukaryota</taxon>
        <taxon>Metazoa</taxon>
        <taxon>Chordata</taxon>
        <taxon>Craniata</taxon>
        <taxon>Vertebrata</taxon>
        <taxon>Euteleostomi</taxon>
        <taxon>Actinopterygii</taxon>
        <taxon>Neopterygii</taxon>
        <taxon>Holostei</taxon>
        <taxon>Semionotiformes</taxon>
        <taxon>Lepisosteidae</taxon>
        <taxon>Lepisosteus</taxon>
    </lineage>
</organism>
<keyword evidence="8" id="KW-0677">Repeat</keyword>
<keyword evidence="15" id="KW-0325">Glycoprotein</keyword>
<dbReference type="PROSITE" id="PS50026">
    <property type="entry name" value="EGF_3"/>
    <property type="match status" value="1"/>
</dbReference>
<dbReference type="STRING" id="7918.ENSLOCP00000011009"/>
<dbReference type="PANTHER" id="PTHR24278:SF25">
    <property type="entry name" value="COAGULATION FACTOR IX"/>
    <property type="match status" value="1"/>
</dbReference>
<evidence type="ECO:0000256" key="1">
    <source>
        <dbReference type="ARBA" id="ARBA00004167"/>
    </source>
</evidence>
<dbReference type="GO" id="GO:0006508">
    <property type="term" value="P:proteolysis"/>
    <property type="evidence" value="ECO:0000318"/>
    <property type="project" value="GO_Central"/>
</dbReference>
<dbReference type="GO" id="GO:0007596">
    <property type="term" value="P:blood coagulation"/>
    <property type="evidence" value="ECO:0000318"/>
    <property type="project" value="GO_Central"/>
</dbReference>
<keyword evidence="12" id="KW-1133">Transmembrane helix</keyword>
<reference evidence="23" key="3">
    <citation type="submission" date="2025-09" db="UniProtKB">
        <authorList>
            <consortium name="Ensembl"/>
        </authorList>
    </citation>
    <scope>IDENTIFICATION</scope>
</reference>
<evidence type="ECO:0000256" key="13">
    <source>
        <dbReference type="ARBA" id="ARBA00023136"/>
    </source>
</evidence>
<dbReference type="InterPro" id="IPR033116">
    <property type="entry name" value="TRYPSIN_SER"/>
</dbReference>
<dbReference type="FunFam" id="2.10.25.10:FF:000247">
    <property type="entry name" value="Delta/notch like EGF repeat containing"/>
    <property type="match status" value="1"/>
</dbReference>
<evidence type="ECO:0000256" key="16">
    <source>
        <dbReference type="PIRSR" id="PIRSR001143-1"/>
    </source>
</evidence>
<evidence type="ECO:0000256" key="7">
    <source>
        <dbReference type="ARBA" id="ARBA00022729"/>
    </source>
</evidence>
<evidence type="ECO:0000256" key="14">
    <source>
        <dbReference type="ARBA" id="ARBA00023157"/>
    </source>
</evidence>
<dbReference type="GO" id="GO:0007399">
    <property type="term" value="P:nervous system development"/>
    <property type="evidence" value="ECO:0007669"/>
    <property type="project" value="UniProtKB-ARBA"/>
</dbReference>
<dbReference type="InParanoid" id="W5MRK0"/>
<dbReference type="Pfam" id="PF00594">
    <property type="entry name" value="Gla"/>
    <property type="match status" value="1"/>
</dbReference>
<dbReference type="FunFam" id="4.10.740.10:FF:000001">
    <property type="entry name" value="vitamin K-dependent protein S"/>
    <property type="match status" value="1"/>
</dbReference>
<dbReference type="InterPro" id="IPR043504">
    <property type="entry name" value="Peptidase_S1_PA_chymotrypsin"/>
</dbReference>
<dbReference type="GO" id="GO:0120025">
    <property type="term" value="C:plasma membrane bounded cell projection"/>
    <property type="evidence" value="ECO:0007669"/>
    <property type="project" value="UniProtKB-ARBA"/>
</dbReference>
<name>W5MRK0_LEPOC</name>
<dbReference type="SMART" id="SM00179">
    <property type="entry name" value="EGF_CA"/>
    <property type="match status" value="1"/>
</dbReference>
<keyword evidence="3" id="KW-0964">Secreted</keyword>
<dbReference type="Pfam" id="PF00008">
    <property type="entry name" value="EGF"/>
    <property type="match status" value="1"/>
</dbReference>
<dbReference type="Gene3D" id="2.40.10.10">
    <property type="entry name" value="Trypsin-like serine proteases"/>
    <property type="match status" value="2"/>
</dbReference>
<dbReference type="Gene3D" id="4.10.740.10">
    <property type="entry name" value="Coagulation Factor IX"/>
    <property type="match status" value="1"/>
</dbReference>
<evidence type="ECO:0000256" key="6">
    <source>
        <dbReference type="ARBA" id="ARBA00022692"/>
    </source>
</evidence>
<dbReference type="SUPFAM" id="SSF57196">
    <property type="entry name" value="EGF/Laminin"/>
    <property type="match status" value="2"/>
</dbReference>
<dbReference type="InterPro" id="IPR017857">
    <property type="entry name" value="Coagulation_fac-like_Gla_dom"/>
</dbReference>
<dbReference type="InterPro" id="IPR001881">
    <property type="entry name" value="EGF-like_Ca-bd_dom"/>
</dbReference>
<dbReference type="InterPro" id="IPR001254">
    <property type="entry name" value="Trypsin_dom"/>
</dbReference>
<dbReference type="PIRSF" id="PIRSF001143">
    <property type="entry name" value="Factor_X"/>
    <property type="match status" value="1"/>
</dbReference>
<dbReference type="Proteomes" id="UP000018468">
    <property type="component" value="Linkage group LG14"/>
</dbReference>
<dbReference type="Ensembl" id="ENSLOCT00000011025.1">
    <property type="protein sequence ID" value="ENSLOCP00000011009.1"/>
    <property type="gene ID" value="ENSLOCG00000009023.1"/>
</dbReference>
<evidence type="ECO:0000256" key="19">
    <source>
        <dbReference type="SAM" id="SignalP"/>
    </source>
</evidence>
<evidence type="ECO:0000259" key="20">
    <source>
        <dbReference type="PROSITE" id="PS50026"/>
    </source>
</evidence>
<feature type="signal peptide" evidence="19">
    <location>
        <begin position="1"/>
        <end position="28"/>
    </location>
</feature>
<dbReference type="PROSITE" id="PS50240">
    <property type="entry name" value="TRYPSIN_DOM"/>
    <property type="match status" value="1"/>
</dbReference>